<sequence length="130" mass="14912">MFRFRAEQERPKAVTLLPTAEKQEPYAVVPHVRICAGGGRYLPFLARPEQRGKRSVSRRECSRKDLSARLRYGVFGTEMQRDSDEYRVIMSYSCRPLLIQGRADLLRGGGSVIFQANFRSPQCQPPREAH</sequence>
<comment type="caution">
    <text evidence="1">The sequence shown here is derived from an EMBL/GenBank/DDBJ whole genome shotgun (WGS) entry which is preliminary data.</text>
</comment>
<protein>
    <submittedName>
        <fullName evidence="1">Uncharacterized protein</fullName>
    </submittedName>
</protein>
<reference evidence="1 2" key="1">
    <citation type="submission" date="2018-02" db="EMBL/GenBank/DDBJ databases">
        <authorList>
            <person name="Dubost A."/>
        </authorList>
    </citation>
    <scope>NUCLEOTIDE SEQUENCE [LARGE SCALE GENOMIC DNA]</scope>
    <source>
        <strain evidence="2">JV551A3</strain>
    </source>
</reference>
<dbReference type="Proteomes" id="UP000294335">
    <property type="component" value="Unassembled WGS sequence"/>
</dbReference>
<keyword evidence="2" id="KW-1185">Reference proteome</keyword>
<evidence type="ECO:0000313" key="2">
    <source>
        <dbReference type="Proteomes" id="UP000294335"/>
    </source>
</evidence>
<proteinExistence type="predicted"/>
<accession>A0AAQ1PBG1</accession>
<dbReference type="AlphaFoldDB" id="A0AAQ1PBG1"/>
<gene>
    <name evidence="1" type="ORF">JV551A3_V1_1640104</name>
</gene>
<organism evidence="1 2">
    <name type="scientific">Pseudomonas inefficax</name>
    <dbReference type="NCBI Taxonomy" id="2078786"/>
    <lineage>
        <taxon>Bacteria</taxon>
        <taxon>Pseudomonadati</taxon>
        <taxon>Pseudomonadota</taxon>
        <taxon>Gammaproteobacteria</taxon>
        <taxon>Pseudomonadales</taxon>
        <taxon>Pseudomonadaceae</taxon>
        <taxon>Pseudomonas</taxon>
    </lineage>
</organism>
<dbReference type="EMBL" id="OPYN01000164">
    <property type="protein sequence ID" value="SPO62028.1"/>
    <property type="molecule type" value="Genomic_DNA"/>
</dbReference>
<name>A0AAQ1PBG1_9PSED</name>
<evidence type="ECO:0000313" key="1">
    <source>
        <dbReference type="EMBL" id="SPO62028.1"/>
    </source>
</evidence>